<evidence type="ECO:0008006" key="2">
    <source>
        <dbReference type="Google" id="ProtNLM"/>
    </source>
</evidence>
<name>A0A0F9M6N1_9ZZZZ</name>
<dbReference type="AlphaFoldDB" id="A0A0F9M6N1"/>
<reference evidence="1" key="1">
    <citation type="journal article" date="2015" name="Nature">
        <title>Complex archaea that bridge the gap between prokaryotes and eukaryotes.</title>
        <authorList>
            <person name="Spang A."/>
            <person name="Saw J.H."/>
            <person name="Jorgensen S.L."/>
            <person name="Zaremba-Niedzwiedzka K."/>
            <person name="Martijn J."/>
            <person name="Lind A.E."/>
            <person name="van Eijk R."/>
            <person name="Schleper C."/>
            <person name="Guy L."/>
            <person name="Ettema T.J."/>
        </authorList>
    </citation>
    <scope>NUCLEOTIDE SEQUENCE</scope>
</reference>
<protein>
    <recommendedName>
        <fullName evidence="2">VWA domain-containing protein</fullName>
    </recommendedName>
</protein>
<dbReference type="EMBL" id="LAZR01005267">
    <property type="protein sequence ID" value="KKN01389.1"/>
    <property type="molecule type" value="Genomic_DNA"/>
</dbReference>
<proteinExistence type="predicted"/>
<sequence>MAAGHKKMIPHFFGMTYKLTDTFIKKKLLLFILLFFFMNLCINPAQEQKRLQEEVIVIAVEVPVRVIHKGKVVKNLTKEDFEIYEKGIKQKITAFEVISRKISISKKLSPEDRKIAPKKRLFILIFNIFDYTDAVGEAIDYFFKNVFTSGDRLIILTEDKLFNIEIEKGLPEMIFNLKETLKKYKLISNKNTLRAYRDLKHEGDRVLNAFEGATGDVNRAIINFLETYLRIWADYRRQYFTPDLDLYRSIIKRVKQIEGEKWAICFQQRKMFPGLKNKGRLGSIIDYYADESATTGLHIISSKHWELQRSLNISYNFPTKILKNLFMEANITFHLILMKSLRDILYRDFELREVAQDYEDCFKQISFSTGGYVTFSNKVTEALKEATEAEDYYYLLVYSPDEDPSEKKRKIKVKVKKRGSKVIHLKHIFEKEAVPISIIDFKAGHKTMKFSLSNYQMIKIKGKLTGIAEVKITLFDKDSEKVFDERKTLNLLKKEATISLNFNQLKSGNYFIIIQVIDKISNAIDVFSRQIEL</sequence>
<organism evidence="1">
    <name type="scientific">marine sediment metagenome</name>
    <dbReference type="NCBI Taxonomy" id="412755"/>
    <lineage>
        <taxon>unclassified sequences</taxon>
        <taxon>metagenomes</taxon>
        <taxon>ecological metagenomes</taxon>
    </lineage>
</organism>
<accession>A0A0F9M6N1</accession>
<evidence type="ECO:0000313" key="1">
    <source>
        <dbReference type="EMBL" id="KKN01389.1"/>
    </source>
</evidence>
<comment type="caution">
    <text evidence="1">The sequence shown here is derived from an EMBL/GenBank/DDBJ whole genome shotgun (WGS) entry which is preliminary data.</text>
</comment>
<gene>
    <name evidence="1" type="ORF">LCGC14_1128200</name>
</gene>